<dbReference type="Proteomes" id="UP001058974">
    <property type="component" value="Chromosome 4"/>
</dbReference>
<organism evidence="3 4">
    <name type="scientific">Pisum sativum</name>
    <name type="common">Garden pea</name>
    <name type="synonym">Lathyrus oleraceus</name>
    <dbReference type="NCBI Taxonomy" id="3888"/>
    <lineage>
        <taxon>Eukaryota</taxon>
        <taxon>Viridiplantae</taxon>
        <taxon>Streptophyta</taxon>
        <taxon>Embryophyta</taxon>
        <taxon>Tracheophyta</taxon>
        <taxon>Spermatophyta</taxon>
        <taxon>Magnoliopsida</taxon>
        <taxon>eudicotyledons</taxon>
        <taxon>Gunneridae</taxon>
        <taxon>Pentapetalae</taxon>
        <taxon>rosids</taxon>
        <taxon>fabids</taxon>
        <taxon>Fabales</taxon>
        <taxon>Fabaceae</taxon>
        <taxon>Papilionoideae</taxon>
        <taxon>50 kb inversion clade</taxon>
        <taxon>NPAAA clade</taxon>
        <taxon>Hologalegina</taxon>
        <taxon>IRL clade</taxon>
        <taxon>Fabeae</taxon>
        <taxon>Lathyrus</taxon>
    </lineage>
</organism>
<evidence type="ECO:0000313" key="4">
    <source>
        <dbReference type="Proteomes" id="UP001058974"/>
    </source>
</evidence>
<dbReference type="InterPro" id="IPR032675">
    <property type="entry name" value="LRR_dom_sf"/>
</dbReference>
<dbReference type="InterPro" id="IPR050232">
    <property type="entry name" value="FBL13/AtMIF1-like"/>
</dbReference>
<dbReference type="Pfam" id="PF23622">
    <property type="entry name" value="LRR_At1g61320_AtMIF1"/>
    <property type="match status" value="1"/>
</dbReference>
<dbReference type="CDD" id="cd22160">
    <property type="entry name" value="F-box_AtFBL13-like"/>
    <property type="match status" value="1"/>
</dbReference>
<proteinExistence type="predicted"/>
<dbReference type="SMART" id="SM00256">
    <property type="entry name" value="FBOX"/>
    <property type="match status" value="1"/>
</dbReference>
<dbReference type="Gramene" id="Psat4g211000.1">
    <property type="protein sequence ID" value="Psat4g211000.1.cds"/>
    <property type="gene ID" value="Psat4g211000"/>
</dbReference>
<feature type="compositionally biased region" description="Basic and acidic residues" evidence="1">
    <location>
        <begin position="13"/>
        <end position="27"/>
    </location>
</feature>
<dbReference type="Gramene" id="Psat04G0645500-T1">
    <property type="protein sequence ID" value="KAI5423510.1"/>
    <property type="gene ID" value="KIW84_046455"/>
</dbReference>
<accession>A0A9D4XR08</accession>
<evidence type="ECO:0000313" key="3">
    <source>
        <dbReference type="EMBL" id="KAI5423510.1"/>
    </source>
</evidence>
<dbReference type="SMART" id="SM00579">
    <property type="entry name" value="FBD"/>
    <property type="match status" value="1"/>
</dbReference>
<dbReference type="InterPro" id="IPR055357">
    <property type="entry name" value="LRR_At1g61320_AtMIF1"/>
</dbReference>
<evidence type="ECO:0000256" key="1">
    <source>
        <dbReference type="SAM" id="MobiDB-lite"/>
    </source>
</evidence>
<dbReference type="InterPro" id="IPR006566">
    <property type="entry name" value="FBD"/>
</dbReference>
<dbReference type="SUPFAM" id="SSF81383">
    <property type="entry name" value="F-box domain"/>
    <property type="match status" value="1"/>
</dbReference>
<dbReference type="InterPro" id="IPR001810">
    <property type="entry name" value="F-box_dom"/>
</dbReference>
<dbReference type="PROSITE" id="PS50181">
    <property type="entry name" value="FBOX"/>
    <property type="match status" value="1"/>
</dbReference>
<dbReference type="InterPro" id="IPR053781">
    <property type="entry name" value="F-box_AtFBL13-like"/>
</dbReference>
<dbReference type="AlphaFoldDB" id="A0A9D4XR08"/>
<protein>
    <recommendedName>
        <fullName evidence="2">F-box domain-containing protein</fullName>
    </recommendedName>
</protein>
<dbReference type="OrthoDB" id="1298252at2759"/>
<feature type="region of interest" description="Disordered" evidence="1">
    <location>
        <begin position="1"/>
        <end position="27"/>
    </location>
</feature>
<name>A0A9D4XR08_PEA</name>
<gene>
    <name evidence="3" type="ORF">KIW84_046455</name>
</gene>
<dbReference type="Gene3D" id="1.20.1280.50">
    <property type="match status" value="1"/>
</dbReference>
<sequence length="494" mass="57072">MDANSTINNNKNLQKDNQEEANVESRSRLSDLPDEILQKILSNLPTKEAVATTVLSKRWENQWMNISKIDLKFDESAPEKRQRFIEFMDKLLVVCDISKLKMFSLSFEVGEEFPRVNKWLSVFVNPMIEELNLELERVSNPLVLPNHFFTSDKLTKFHLSMRQVINFPSTIHLENLVTLTLKHVIFPDTHSTSQFFSGLPSMKELSLTDCNWKKVENIFINFPLLQKLYIRDWKDDDIEEEEHDHHHNVEAYVVEINGGLYIHDVVLHHINFSYIKIAIMASNLVTFIYDGDLINDYALFNTTSATEATIEAHEQHNKVLPAGYYVYTLLKELFRIKNLSISDFALEAFGQSPSYAENLSIFFRLVDLHVISSSTMDLSCQGLQALLRKSPILEEIEFQMGVTLDESEGNDIDSLPTCFLTHLKNIKIYNFCGNEGEINAIKYLLNTAQVLDILYIQYNESHFDSPEGSEKLQTFFDQVDEFPKVSRDCVIEIE</sequence>
<keyword evidence="4" id="KW-1185">Reference proteome</keyword>
<comment type="caution">
    <text evidence="3">The sequence shown here is derived from an EMBL/GenBank/DDBJ whole genome shotgun (WGS) entry which is preliminary data.</text>
</comment>
<dbReference type="Gene3D" id="3.80.10.10">
    <property type="entry name" value="Ribonuclease Inhibitor"/>
    <property type="match status" value="1"/>
</dbReference>
<dbReference type="SUPFAM" id="SSF52047">
    <property type="entry name" value="RNI-like"/>
    <property type="match status" value="1"/>
</dbReference>
<dbReference type="Pfam" id="PF00646">
    <property type="entry name" value="F-box"/>
    <property type="match status" value="1"/>
</dbReference>
<reference evidence="3 4" key="1">
    <citation type="journal article" date="2022" name="Nat. Genet.">
        <title>Improved pea reference genome and pan-genome highlight genomic features and evolutionary characteristics.</title>
        <authorList>
            <person name="Yang T."/>
            <person name="Liu R."/>
            <person name="Luo Y."/>
            <person name="Hu S."/>
            <person name="Wang D."/>
            <person name="Wang C."/>
            <person name="Pandey M.K."/>
            <person name="Ge S."/>
            <person name="Xu Q."/>
            <person name="Li N."/>
            <person name="Li G."/>
            <person name="Huang Y."/>
            <person name="Saxena R.K."/>
            <person name="Ji Y."/>
            <person name="Li M."/>
            <person name="Yan X."/>
            <person name="He Y."/>
            <person name="Liu Y."/>
            <person name="Wang X."/>
            <person name="Xiang C."/>
            <person name="Varshney R.K."/>
            <person name="Ding H."/>
            <person name="Gao S."/>
            <person name="Zong X."/>
        </authorList>
    </citation>
    <scope>NUCLEOTIDE SEQUENCE [LARGE SCALE GENOMIC DNA]</scope>
    <source>
        <strain evidence="3 4">cv. Zhongwan 6</strain>
    </source>
</reference>
<dbReference type="EMBL" id="JAMSHJ010000004">
    <property type="protein sequence ID" value="KAI5423510.1"/>
    <property type="molecule type" value="Genomic_DNA"/>
</dbReference>
<dbReference type="Pfam" id="PF08387">
    <property type="entry name" value="FBD"/>
    <property type="match status" value="1"/>
</dbReference>
<dbReference type="InterPro" id="IPR036047">
    <property type="entry name" value="F-box-like_dom_sf"/>
</dbReference>
<feature type="compositionally biased region" description="Polar residues" evidence="1">
    <location>
        <begin position="1"/>
        <end position="12"/>
    </location>
</feature>
<feature type="domain" description="F-box" evidence="2">
    <location>
        <begin position="26"/>
        <end position="76"/>
    </location>
</feature>
<dbReference type="PANTHER" id="PTHR31900:SF30">
    <property type="entry name" value="SUPERFAMILY PROTEIN, PUTATIVE-RELATED"/>
    <property type="match status" value="1"/>
</dbReference>
<dbReference type="PANTHER" id="PTHR31900">
    <property type="entry name" value="F-BOX/RNI SUPERFAMILY PROTEIN-RELATED"/>
    <property type="match status" value="1"/>
</dbReference>
<evidence type="ECO:0000259" key="2">
    <source>
        <dbReference type="PROSITE" id="PS50181"/>
    </source>
</evidence>